<feature type="domain" description="Peptidase C45 hydrolase" evidence="1">
    <location>
        <begin position="25"/>
        <end position="200"/>
    </location>
</feature>
<name>A0A3E5I4E2_BACOV</name>
<protein>
    <submittedName>
        <fullName evidence="2">Acyl-CoA--6-aminopenicillanic acid acyl-transferase</fullName>
    </submittedName>
</protein>
<comment type="caution">
    <text evidence="2">The sequence shown here is derived from an EMBL/GenBank/DDBJ whole genome shotgun (WGS) entry which is preliminary data.</text>
</comment>
<gene>
    <name evidence="2" type="ORF">DW206_06935</name>
</gene>
<reference evidence="2 3" key="1">
    <citation type="submission" date="2018-08" db="EMBL/GenBank/DDBJ databases">
        <title>A genome reference for cultivated species of the human gut microbiota.</title>
        <authorList>
            <person name="Zou Y."/>
            <person name="Xue W."/>
            <person name="Luo G."/>
        </authorList>
    </citation>
    <scope>NUCLEOTIDE SEQUENCE [LARGE SCALE GENOMIC DNA]</scope>
    <source>
        <strain evidence="2 3">AM17-48</strain>
    </source>
</reference>
<dbReference type="EMBL" id="QRJR01000004">
    <property type="protein sequence ID" value="RHH49820.1"/>
    <property type="molecule type" value="Genomic_DNA"/>
</dbReference>
<dbReference type="GO" id="GO:0016740">
    <property type="term" value="F:transferase activity"/>
    <property type="evidence" value="ECO:0007669"/>
    <property type="project" value="UniProtKB-KW"/>
</dbReference>
<sequence>MILSFVFLGQSRACTSVIVSGKVTRDGRPLLFKNRDTPNVDNLSLLVQGEKYKYLAIVRADNLEPGTAWGGHNETGFAIINTAAFNLNGPDEKDSPNDGLLMGRALEICSTLEDFEQFLDTLSRPMGVNSNFGAIDAKGGCAYYETGNEKYTKFDANDPKVAPDGYLIRTNYAFTGDRSLDQGIERFMAITEFMQQADYTGNITCEHLLLDIPRHLKHGLTKMDLYDFIPADETQMVMFPFRDFIPRYTTSSTLLVQGIRPGENPLLTVSWTIVGSPLTTVAIPLCITSSGKLPSVVTSGKDGGSKLCRMGLELKKNLFPPTRSRSKGDYINLSKLMNKSGTGMLQKILPIEKEIMIRGNRALDKIREQGESRNEMDDYYLWVDQYIIESYQKIFGLN</sequence>
<proteinExistence type="predicted"/>
<evidence type="ECO:0000259" key="1">
    <source>
        <dbReference type="Pfam" id="PF03417"/>
    </source>
</evidence>
<dbReference type="Pfam" id="PF03417">
    <property type="entry name" value="AAT"/>
    <property type="match status" value="1"/>
</dbReference>
<dbReference type="Gene3D" id="3.60.60.10">
    <property type="entry name" value="Penicillin V Acylase, Chain A"/>
    <property type="match status" value="1"/>
</dbReference>
<organism evidence="2 3">
    <name type="scientific">Bacteroides ovatus</name>
    <dbReference type="NCBI Taxonomy" id="28116"/>
    <lineage>
        <taxon>Bacteria</taxon>
        <taxon>Pseudomonadati</taxon>
        <taxon>Bacteroidota</taxon>
        <taxon>Bacteroidia</taxon>
        <taxon>Bacteroidales</taxon>
        <taxon>Bacteroidaceae</taxon>
        <taxon>Bacteroides</taxon>
    </lineage>
</organism>
<dbReference type="AlphaFoldDB" id="A0A3E5I4E2"/>
<accession>A0A3E5I4E2</accession>
<dbReference type="InterPro" id="IPR005079">
    <property type="entry name" value="Peptidase_C45_hydrolase"/>
</dbReference>
<keyword evidence="2" id="KW-0808">Transferase</keyword>
<dbReference type="Proteomes" id="UP000283329">
    <property type="component" value="Unassembled WGS sequence"/>
</dbReference>
<evidence type="ECO:0000313" key="3">
    <source>
        <dbReference type="Proteomes" id="UP000283329"/>
    </source>
</evidence>
<evidence type="ECO:0000313" key="2">
    <source>
        <dbReference type="EMBL" id="RHH49820.1"/>
    </source>
</evidence>